<protein>
    <submittedName>
        <fullName evidence="2">Uncharacterized protein</fullName>
    </submittedName>
</protein>
<feature type="region of interest" description="Disordered" evidence="1">
    <location>
        <begin position="51"/>
        <end position="77"/>
    </location>
</feature>
<accession>A0AAE0VWC1</accession>
<reference evidence="2" key="3">
    <citation type="submission" date="2023-05" db="EMBL/GenBank/DDBJ databases">
        <authorList>
            <person name="Smith C.H."/>
        </authorList>
    </citation>
    <scope>NUCLEOTIDE SEQUENCE</scope>
    <source>
        <strain evidence="2">CHS0354</strain>
        <tissue evidence="2">Mantle</tissue>
    </source>
</reference>
<organism evidence="2 3">
    <name type="scientific">Potamilus streckersoni</name>
    <dbReference type="NCBI Taxonomy" id="2493646"/>
    <lineage>
        <taxon>Eukaryota</taxon>
        <taxon>Metazoa</taxon>
        <taxon>Spiralia</taxon>
        <taxon>Lophotrochozoa</taxon>
        <taxon>Mollusca</taxon>
        <taxon>Bivalvia</taxon>
        <taxon>Autobranchia</taxon>
        <taxon>Heteroconchia</taxon>
        <taxon>Palaeoheterodonta</taxon>
        <taxon>Unionida</taxon>
        <taxon>Unionoidea</taxon>
        <taxon>Unionidae</taxon>
        <taxon>Ambleminae</taxon>
        <taxon>Lampsilini</taxon>
        <taxon>Potamilus</taxon>
    </lineage>
</organism>
<dbReference type="EMBL" id="JAEAOA010000845">
    <property type="protein sequence ID" value="KAK3591587.1"/>
    <property type="molecule type" value="Genomic_DNA"/>
</dbReference>
<reference evidence="2" key="2">
    <citation type="journal article" date="2021" name="Genome Biol. Evol.">
        <title>Developing a high-quality reference genome for a parasitic bivalve with doubly uniparental inheritance (Bivalvia: Unionida).</title>
        <authorList>
            <person name="Smith C.H."/>
        </authorList>
    </citation>
    <scope>NUCLEOTIDE SEQUENCE</scope>
    <source>
        <strain evidence="2">CHS0354</strain>
        <tissue evidence="2">Mantle</tissue>
    </source>
</reference>
<evidence type="ECO:0000313" key="2">
    <source>
        <dbReference type="EMBL" id="KAK3591587.1"/>
    </source>
</evidence>
<feature type="compositionally biased region" description="Acidic residues" evidence="1">
    <location>
        <begin position="51"/>
        <end position="67"/>
    </location>
</feature>
<name>A0AAE0VWC1_9BIVA</name>
<evidence type="ECO:0000256" key="1">
    <source>
        <dbReference type="SAM" id="MobiDB-lite"/>
    </source>
</evidence>
<gene>
    <name evidence="2" type="ORF">CHS0354_013759</name>
</gene>
<comment type="caution">
    <text evidence="2">The sequence shown here is derived from an EMBL/GenBank/DDBJ whole genome shotgun (WGS) entry which is preliminary data.</text>
</comment>
<dbReference type="Proteomes" id="UP001195483">
    <property type="component" value="Unassembled WGS sequence"/>
</dbReference>
<dbReference type="AlphaFoldDB" id="A0AAE0VWC1"/>
<proteinExistence type="predicted"/>
<evidence type="ECO:0000313" key="3">
    <source>
        <dbReference type="Proteomes" id="UP001195483"/>
    </source>
</evidence>
<sequence>MSEFNDALGGDVITTTGSEDVLPQKQLEAGVYYDIAIGTQTGQLYQEEDGAYNEPENEEEATVDEEQDKGGFGGREETLHGENVINLKRFVDHDL</sequence>
<reference evidence="2" key="1">
    <citation type="journal article" date="2021" name="Genome Biol. Evol.">
        <title>A High-Quality Reference Genome for a Parasitic Bivalve with Doubly Uniparental Inheritance (Bivalvia: Unionida).</title>
        <authorList>
            <person name="Smith C.H."/>
        </authorList>
    </citation>
    <scope>NUCLEOTIDE SEQUENCE</scope>
    <source>
        <strain evidence="2">CHS0354</strain>
    </source>
</reference>
<keyword evidence="3" id="KW-1185">Reference proteome</keyword>